<dbReference type="OrthoDB" id="2015551at2759"/>
<feature type="transmembrane region" description="Helical" evidence="10">
    <location>
        <begin position="193"/>
        <end position="216"/>
    </location>
</feature>
<dbReference type="GO" id="GO:0005507">
    <property type="term" value="F:copper ion binding"/>
    <property type="evidence" value="ECO:0007669"/>
    <property type="project" value="InterPro"/>
</dbReference>
<sequence>MDSAHPYGKPKSPTSVWKVVGATAAALGFVYLLLQTANRNVGSAAPPVSQKAVAVLSGPGTVTGTVLFEQEQPNGKVTVTGKIRGLDPNALRGFHIHKSGDLTNGCISAGPHFNPFEHTHGAPSDVNRHVGDLGNIKTDASGDAEFVIQDKQISLNGLTSIIGRAVVVHGGTDDLGKGHNPESLLTGNAGARVACGVIVATTKMIFSISLFLLFMIQATFTHALCVKPENRTAIAVLAMTGSQVNGTVVFEQLAKSKSVKITGNIQGLTANTQHGFHVHQLGNLTAQCTSAGPHFNPFAQNHGAPTDDVRHVGDLGNIQSDASGNAIFEFTDDVISLRNFKTSIIGRAIVVHADQDDFGKGGHNDSLTTGHAGARVACGIIGVAS</sequence>
<evidence type="ECO:0000256" key="2">
    <source>
        <dbReference type="ARBA" id="ARBA00022723"/>
    </source>
</evidence>
<comment type="function">
    <text evidence="9">Destroys radicals which are normally produced within the cells and which are toxic to biological systems.</text>
</comment>
<organism evidence="12 13">
    <name type="scientific">Panaeolus cyanescens</name>
    <dbReference type="NCBI Taxonomy" id="181874"/>
    <lineage>
        <taxon>Eukaryota</taxon>
        <taxon>Fungi</taxon>
        <taxon>Dikarya</taxon>
        <taxon>Basidiomycota</taxon>
        <taxon>Agaricomycotina</taxon>
        <taxon>Agaricomycetes</taxon>
        <taxon>Agaricomycetidae</taxon>
        <taxon>Agaricales</taxon>
        <taxon>Agaricineae</taxon>
        <taxon>Galeropsidaceae</taxon>
        <taxon>Panaeolus</taxon>
    </lineage>
</organism>
<evidence type="ECO:0000259" key="11">
    <source>
        <dbReference type="Pfam" id="PF00080"/>
    </source>
</evidence>
<dbReference type="CDD" id="cd00305">
    <property type="entry name" value="Cu-Zn_Superoxide_Dismutase"/>
    <property type="match status" value="2"/>
</dbReference>
<keyword evidence="10" id="KW-0812">Transmembrane</keyword>
<feature type="domain" description="Superoxide dismutase copper/zinc binding" evidence="11">
    <location>
        <begin position="244"/>
        <end position="381"/>
    </location>
</feature>
<evidence type="ECO:0000256" key="3">
    <source>
        <dbReference type="ARBA" id="ARBA00022833"/>
    </source>
</evidence>
<keyword evidence="3 9" id="KW-0862">Zinc</keyword>
<dbReference type="SUPFAM" id="SSF49329">
    <property type="entry name" value="Cu,Zn superoxide dismutase-like"/>
    <property type="match status" value="2"/>
</dbReference>
<comment type="caution">
    <text evidence="12">The sequence shown here is derived from an EMBL/GenBank/DDBJ whole genome shotgun (WGS) entry which is preliminary data.</text>
</comment>
<keyword evidence="7" id="KW-1015">Disulfide bond</keyword>
<dbReference type="Gene3D" id="2.60.40.200">
    <property type="entry name" value="Superoxide dismutase, copper/zinc binding domain"/>
    <property type="match status" value="2"/>
</dbReference>
<keyword evidence="10" id="KW-0472">Membrane</keyword>
<evidence type="ECO:0000256" key="7">
    <source>
        <dbReference type="ARBA" id="ARBA00023157"/>
    </source>
</evidence>
<dbReference type="InterPro" id="IPR036423">
    <property type="entry name" value="SOD-like_Cu/Zn_dom_sf"/>
</dbReference>
<evidence type="ECO:0000256" key="10">
    <source>
        <dbReference type="SAM" id="Phobius"/>
    </source>
</evidence>
<dbReference type="EC" id="1.15.1.1" evidence="9"/>
<name>A0A409YM20_9AGAR</name>
<dbReference type="PRINTS" id="PR00068">
    <property type="entry name" value="CUZNDISMTASE"/>
</dbReference>
<comment type="catalytic activity">
    <reaction evidence="8 9">
        <text>2 superoxide + 2 H(+) = H2O2 + O2</text>
        <dbReference type="Rhea" id="RHEA:20696"/>
        <dbReference type="ChEBI" id="CHEBI:15378"/>
        <dbReference type="ChEBI" id="CHEBI:15379"/>
        <dbReference type="ChEBI" id="CHEBI:16240"/>
        <dbReference type="ChEBI" id="CHEBI:18421"/>
        <dbReference type="EC" id="1.15.1.1"/>
    </reaction>
</comment>
<dbReference type="InParanoid" id="A0A409YM20"/>
<evidence type="ECO:0000256" key="6">
    <source>
        <dbReference type="ARBA" id="ARBA00023008"/>
    </source>
</evidence>
<proteinExistence type="inferred from homology"/>
<dbReference type="InterPro" id="IPR018152">
    <property type="entry name" value="SOD_Cu/Zn_BS"/>
</dbReference>
<keyword evidence="4" id="KW-0049">Antioxidant</keyword>
<keyword evidence="2 9" id="KW-0479">Metal-binding</keyword>
<dbReference type="EMBL" id="NHTK01000994">
    <property type="protein sequence ID" value="PPR04078.1"/>
    <property type="molecule type" value="Genomic_DNA"/>
</dbReference>
<dbReference type="Proteomes" id="UP000284842">
    <property type="component" value="Unassembled WGS sequence"/>
</dbReference>
<evidence type="ECO:0000313" key="13">
    <source>
        <dbReference type="Proteomes" id="UP000284842"/>
    </source>
</evidence>
<feature type="domain" description="Superoxide dismutase copper/zinc binding" evidence="11">
    <location>
        <begin position="62"/>
        <end position="198"/>
    </location>
</feature>
<dbReference type="GO" id="GO:0004784">
    <property type="term" value="F:superoxide dismutase activity"/>
    <property type="evidence" value="ECO:0007669"/>
    <property type="project" value="UniProtKB-EC"/>
</dbReference>
<accession>A0A409YM20</accession>
<feature type="transmembrane region" description="Helical" evidence="10">
    <location>
        <begin position="15"/>
        <end position="34"/>
    </location>
</feature>
<dbReference type="PROSITE" id="PS00332">
    <property type="entry name" value="SOD_CU_ZN_2"/>
    <property type="match status" value="2"/>
</dbReference>
<dbReference type="InterPro" id="IPR001424">
    <property type="entry name" value="SOD_Cu_Zn_dom"/>
</dbReference>
<dbReference type="AlphaFoldDB" id="A0A409YM20"/>
<evidence type="ECO:0000256" key="4">
    <source>
        <dbReference type="ARBA" id="ARBA00022862"/>
    </source>
</evidence>
<dbReference type="STRING" id="181874.A0A409YM20"/>
<evidence type="ECO:0000256" key="8">
    <source>
        <dbReference type="ARBA" id="ARBA00049204"/>
    </source>
</evidence>
<keyword evidence="5 9" id="KW-0560">Oxidoreductase</keyword>
<dbReference type="PANTHER" id="PTHR10003">
    <property type="entry name" value="SUPEROXIDE DISMUTASE CU-ZN -RELATED"/>
    <property type="match status" value="1"/>
</dbReference>
<comment type="cofactor">
    <cofactor evidence="9">
        <name>Cu cation</name>
        <dbReference type="ChEBI" id="CHEBI:23378"/>
    </cofactor>
    <text evidence="9">Binds 1 copper ion per subunit.</text>
</comment>
<keyword evidence="6 9" id="KW-0186">Copper</keyword>
<dbReference type="InterPro" id="IPR024134">
    <property type="entry name" value="SOD_Cu/Zn_/chaperone"/>
</dbReference>
<evidence type="ECO:0000256" key="5">
    <source>
        <dbReference type="ARBA" id="ARBA00023002"/>
    </source>
</evidence>
<reference evidence="12 13" key="1">
    <citation type="journal article" date="2018" name="Evol. Lett.">
        <title>Horizontal gene cluster transfer increased hallucinogenic mushroom diversity.</title>
        <authorList>
            <person name="Reynolds H.T."/>
            <person name="Vijayakumar V."/>
            <person name="Gluck-Thaler E."/>
            <person name="Korotkin H.B."/>
            <person name="Matheny P.B."/>
            <person name="Slot J.C."/>
        </authorList>
    </citation>
    <scope>NUCLEOTIDE SEQUENCE [LARGE SCALE GENOMIC DNA]</scope>
    <source>
        <strain evidence="12 13">2629</strain>
    </source>
</reference>
<protein>
    <recommendedName>
        <fullName evidence="9">Superoxide dismutase [Cu-Zn]</fullName>
        <ecNumber evidence="9">1.15.1.1</ecNumber>
    </recommendedName>
</protein>
<evidence type="ECO:0000256" key="1">
    <source>
        <dbReference type="ARBA" id="ARBA00010457"/>
    </source>
</evidence>
<dbReference type="FunFam" id="2.60.40.200:FF:000003">
    <property type="entry name" value="Superoxide dismutase [Cu-Zn], chloroplastic"/>
    <property type="match status" value="1"/>
</dbReference>
<evidence type="ECO:0000256" key="9">
    <source>
        <dbReference type="RuleBase" id="RU000393"/>
    </source>
</evidence>
<comment type="similarity">
    <text evidence="1 9">Belongs to the Cu-Zn superoxide dismutase family.</text>
</comment>
<gene>
    <name evidence="12" type="ORF">CVT24_010651</name>
</gene>
<keyword evidence="10" id="KW-1133">Transmembrane helix</keyword>
<evidence type="ECO:0000313" key="12">
    <source>
        <dbReference type="EMBL" id="PPR04078.1"/>
    </source>
</evidence>
<keyword evidence="13" id="KW-1185">Reference proteome</keyword>
<comment type="cofactor">
    <cofactor evidence="9">
        <name>Zn(2+)</name>
        <dbReference type="ChEBI" id="CHEBI:29105"/>
    </cofactor>
    <text evidence="9">Binds 1 zinc ion per subunit.</text>
</comment>
<dbReference type="FunFam" id="2.60.40.200:FF:000001">
    <property type="entry name" value="Superoxide dismutase [Cu-Zn]"/>
    <property type="match status" value="1"/>
</dbReference>
<dbReference type="Pfam" id="PF00080">
    <property type="entry name" value="Sod_Cu"/>
    <property type="match status" value="2"/>
</dbReference>
<dbReference type="PROSITE" id="PS00087">
    <property type="entry name" value="SOD_CU_ZN_1"/>
    <property type="match status" value="1"/>
</dbReference>